<dbReference type="PANTHER" id="PTHR31025:SF22">
    <property type="entry name" value="IP13529P"/>
    <property type="match status" value="1"/>
</dbReference>
<dbReference type="OrthoDB" id="8838209at2759"/>
<protein>
    <submittedName>
        <fullName evidence="1">Uncharacterized protein</fullName>
    </submittedName>
</protein>
<organism evidence="1 2">
    <name type="scientific">Synaphobranchus kaupii</name>
    <name type="common">Kaup's arrowtooth eel</name>
    <dbReference type="NCBI Taxonomy" id="118154"/>
    <lineage>
        <taxon>Eukaryota</taxon>
        <taxon>Metazoa</taxon>
        <taxon>Chordata</taxon>
        <taxon>Craniata</taxon>
        <taxon>Vertebrata</taxon>
        <taxon>Euteleostomi</taxon>
        <taxon>Actinopterygii</taxon>
        <taxon>Neopterygii</taxon>
        <taxon>Teleostei</taxon>
        <taxon>Anguilliformes</taxon>
        <taxon>Synaphobranchidae</taxon>
        <taxon>Synaphobranchus</taxon>
    </lineage>
</organism>
<dbReference type="AlphaFoldDB" id="A0A9Q1FY78"/>
<reference evidence="1" key="1">
    <citation type="journal article" date="2023" name="Science">
        <title>Genome structures resolve the early diversification of teleost fishes.</title>
        <authorList>
            <person name="Parey E."/>
            <person name="Louis A."/>
            <person name="Montfort J."/>
            <person name="Bouchez O."/>
            <person name="Roques C."/>
            <person name="Iampietro C."/>
            <person name="Lluch J."/>
            <person name="Castinel A."/>
            <person name="Donnadieu C."/>
            <person name="Desvignes T."/>
            <person name="Floi Bucao C."/>
            <person name="Jouanno E."/>
            <person name="Wen M."/>
            <person name="Mejri S."/>
            <person name="Dirks R."/>
            <person name="Jansen H."/>
            <person name="Henkel C."/>
            <person name="Chen W.J."/>
            <person name="Zahm M."/>
            <person name="Cabau C."/>
            <person name="Klopp C."/>
            <person name="Thompson A.W."/>
            <person name="Robinson-Rechavi M."/>
            <person name="Braasch I."/>
            <person name="Lecointre G."/>
            <person name="Bobe J."/>
            <person name="Postlethwait J.H."/>
            <person name="Berthelot C."/>
            <person name="Roest Crollius H."/>
            <person name="Guiguen Y."/>
        </authorList>
    </citation>
    <scope>NUCLEOTIDE SEQUENCE</scope>
    <source>
        <strain evidence="1">WJC10195</strain>
    </source>
</reference>
<evidence type="ECO:0000313" key="2">
    <source>
        <dbReference type="Proteomes" id="UP001152622"/>
    </source>
</evidence>
<accession>A0A9Q1FY78</accession>
<evidence type="ECO:0000313" key="1">
    <source>
        <dbReference type="EMBL" id="KAJ8369415.1"/>
    </source>
</evidence>
<keyword evidence="2" id="KW-1185">Reference proteome</keyword>
<comment type="caution">
    <text evidence="1">The sequence shown here is derived from an EMBL/GenBank/DDBJ whole genome shotgun (WGS) entry which is preliminary data.</text>
</comment>
<gene>
    <name evidence="1" type="ORF">SKAU_G00094430</name>
</gene>
<name>A0A9Q1FY78_SYNKA</name>
<dbReference type="EMBL" id="JAINUF010000003">
    <property type="protein sequence ID" value="KAJ8369415.1"/>
    <property type="molecule type" value="Genomic_DNA"/>
</dbReference>
<dbReference type="PANTHER" id="PTHR31025">
    <property type="entry name" value="SI:CH211-196P9.1-RELATED"/>
    <property type="match status" value="1"/>
</dbReference>
<dbReference type="Proteomes" id="UP001152622">
    <property type="component" value="Chromosome 3"/>
</dbReference>
<proteinExistence type="predicted"/>
<sequence>GFQLQTKLADELDIKGKTIADFLQTKQADVEDYQNPLKLISSVSKYLKESPDQLFIKNEDRPAEIITSLPNTPCIIILGEDRFKIAVDQVVTNGHLQCPLVALSYMFGLFYVLNIKYPQEVAITLEFIQRNLPAINPERGSRGEKKGKKQHKVNPKLLRFLSELNDFENPWKI</sequence>
<feature type="non-terminal residue" evidence="1">
    <location>
        <position position="1"/>
    </location>
</feature>